<evidence type="ECO:0000313" key="2">
    <source>
        <dbReference type="Proteomes" id="UP000012062"/>
    </source>
</evidence>
<dbReference type="STRING" id="1297569.MESS2_570004"/>
<keyword evidence="2" id="KW-1185">Reference proteome</keyword>
<proteinExistence type="predicted"/>
<organism evidence="1 2">
    <name type="scientific">Mesorhizobium metallidurans STM 2683</name>
    <dbReference type="NCBI Taxonomy" id="1297569"/>
    <lineage>
        <taxon>Bacteria</taxon>
        <taxon>Pseudomonadati</taxon>
        <taxon>Pseudomonadota</taxon>
        <taxon>Alphaproteobacteria</taxon>
        <taxon>Hyphomicrobiales</taxon>
        <taxon>Phyllobacteriaceae</taxon>
        <taxon>Mesorhizobium</taxon>
    </lineage>
</organism>
<gene>
    <name evidence="1" type="ORF">MESS2_570004</name>
</gene>
<comment type="caution">
    <text evidence="1">The sequence shown here is derived from an EMBL/GenBank/DDBJ whole genome shotgun (WGS) entry which is preliminary data.</text>
</comment>
<accession>M5ETU9</accession>
<protein>
    <submittedName>
        <fullName evidence="1">Uncharacterized protein</fullName>
    </submittedName>
</protein>
<sequence>MTCAMSTSFKLRVTGGVDTGHAEMKRGGACSFESVCGKLSRQPLLSATHPSIPAEGEVGTARR</sequence>
<dbReference type="AlphaFoldDB" id="M5ETU9"/>
<name>M5ETU9_9HYPH</name>
<reference evidence="1 2" key="1">
    <citation type="submission" date="2013-02" db="EMBL/GenBank/DDBJ databases">
        <authorList>
            <person name="Genoscope - CEA"/>
        </authorList>
    </citation>
    <scope>NUCLEOTIDE SEQUENCE [LARGE SCALE GENOMIC DNA]</scope>
    <source>
        <strain evidence="1 2">STM 2683</strain>
    </source>
</reference>
<dbReference type="EMBL" id="CAUM01000125">
    <property type="protein sequence ID" value="CCV07445.1"/>
    <property type="molecule type" value="Genomic_DNA"/>
</dbReference>
<evidence type="ECO:0000313" key="1">
    <source>
        <dbReference type="EMBL" id="CCV07445.1"/>
    </source>
</evidence>
<dbReference type="Proteomes" id="UP000012062">
    <property type="component" value="Unassembled WGS sequence"/>
</dbReference>